<feature type="compositionally biased region" description="Basic and acidic residues" evidence="1">
    <location>
        <begin position="46"/>
        <end position="60"/>
    </location>
</feature>
<dbReference type="Proteomes" id="UP000013750">
    <property type="component" value="Unassembled WGS sequence"/>
</dbReference>
<feature type="compositionally biased region" description="Basic and acidic residues" evidence="1">
    <location>
        <begin position="95"/>
        <end position="115"/>
    </location>
</feature>
<sequence length="301" mass="32597">MKMKKIVSGFAVVAFSTLALAACGGNNDKDAASSSSSTASSSEAAKPAEKEAGGDLKDGTYKLEEKNYANGYRVVFDMTVKDGKITKSNYDYLNEDGKSKQKDADYEKKMKEKTKTGPKEYIPELNKSLEQTQNPDAVEVVTGATHSSESFKNYSQQLVQAAQAGKTDTIEIDNGADLKDGTYKLEEKNYSNGYRTDFSITVAGGKITESNYDNVDKDGKSKKDDADYEKNMKAKSGVGPKEYIEDLNKGLVEKGAPADVEVVTGATHSSHAFQTYAAQLVNAAEKGNTETIQVDNIVMKK</sequence>
<dbReference type="PATRIC" id="fig|1158614.3.peg.72"/>
<evidence type="ECO:0000313" key="4">
    <source>
        <dbReference type="EMBL" id="EOI58901.1"/>
    </source>
</evidence>
<comment type="caution">
    <text evidence="4">The sequence shown here is derived from an EMBL/GenBank/DDBJ whole genome shotgun (WGS) entry which is preliminary data.</text>
</comment>
<dbReference type="Pfam" id="PF04205">
    <property type="entry name" value="FMN_bind"/>
    <property type="match status" value="2"/>
</dbReference>
<evidence type="ECO:0000259" key="3">
    <source>
        <dbReference type="SMART" id="SM00900"/>
    </source>
</evidence>
<feature type="region of interest" description="Disordered" evidence="1">
    <location>
        <begin position="26"/>
        <end position="60"/>
    </location>
</feature>
<evidence type="ECO:0000313" key="5">
    <source>
        <dbReference type="EMBL" id="EOW79222.1"/>
    </source>
</evidence>
<feature type="signal peptide" evidence="2">
    <location>
        <begin position="1"/>
        <end position="21"/>
    </location>
</feature>
<keyword evidence="7" id="KW-1185">Reference proteome</keyword>
<dbReference type="HOGENOM" id="CLU_079866_0_0_9"/>
<dbReference type="RefSeq" id="WP_010778538.1">
    <property type="nucleotide sequence ID" value="NZ_ASWH01000002.1"/>
</dbReference>
<reference evidence="5 7" key="2">
    <citation type="submission" date="2013-03" db="EMBL/GenBank/DDBJ databases">
        <title>The Genome Sequence of Enterococcus gilvus ATCC BAA-350 (PacBio/Illumina hybrid assembly).</title>
        <authorList>
            <consortium name="The Broad Institute Genomics Platform"/>
            <consortium name="The Broad Institute Genome Sequencing Center for Infectious Disease"/>
            <person name="Earl A."/>
            <person name="Russ C."/>
            <person name="Gilmore M."/>
            <person name="Surin D."/>
            <person name="Walker B."/>
            <person name="Young S."/>
            <person name="Zeng Q."/>
            <person name="Gargeya S."/>
            <person name="Fitzgerald M."/>
            <person name="Haas B."/>
            <person name="Abouelleil A."/>
            <person name="Allen A.W."/>
            <person name="Alvarado L."/>
            <person name="Arachchi H.M."/>
            <person name="Berlin A.M."/>
            <person name="Chapman S.B."/>
            <person name="Gainer-Dewar J."/>
            <person name="Goldberg J."/>
            <person name="Griggs A."/>
            <person name="Gujja S."/>
            <person name="Hansen M."/>
            <person name="Howarth C."/>
            <person name="Imamovic A."/>
            <person name="Ireland A."/>
            <person name="Larimer J."/>
            <person name="McCowan C."/>
            <person name="Murphy C."/>
            <person name="Pearson M."/>
            <person name="Poon T.W."/>
            <person name="Priest M."/>
            <person name="Roberts A."/>
            <person name="Saif S."/>
            <person name="Shea T."/>
            <person name="Sisk P."/>
            <person name="Sykes S."/>
            <person name="Wortman J."/>
            <person name="Nusbaum C."/>
            <person name="Birren B."/>
        </authorList>
    </citation>
    <scope>NUCLEOTIDE SEQUENCE [LARGE SCALE GENOMIC DNA]</scope>
    <source>
        <strain evidence="5 7">ATCC BAA-350</strain>
    </source>
</reference>
<dbReference type="PROSITE" id="PS51257">
    <property type="entry name" value="PROKAR_LIPOPROTEIN"/>
    <property type="match status" value="1"/>
</dbReference>
<organism evidence="4 6">
    <name type="scientific">Enterococcus gilvus ATCC BAA-350</name>
    <dbReference type="NCBI Taxonomy" id="1158614"/>
    <lineage>
        <taxon>Bacteria</taxon>
        <taxon>Bacillati</taxon>
        <taxon>Bacillota</taxon>
        <taxon>Bacilli</taxon>
        <taxon>Lactobacillales</taxon>
        <taxon>Enterococcaceae</taxon>
        <taxon>Enterococcus</taxon>
    </lineage>
</organism>
<dbReference type="EMBL" id="AJDQ01000002">
    <property type="protein sequence ID" value="EOI58901.1"/>
    <property type="molecule type" value="Genomic_DNA"/>
</dbReference>
<dbReference type="OrthoDB" id="1937675at2"/>
<feature type="region of interest" description="Disordered" evidence="1">
    <location>
        <begin position="92"/>
        <end position="115"/>
    </location>
</feature>
<dbReference type="eggNOG" id="COG4939">
    <property type="taxonomic scope" value="Bacteria"/>
</dbReference>
<evidence type="ECO:0000256" key="2">
    <source>
        <dbReference type="SAM" id="SignalP"/>
    </source>
</evidence>
<proteinExistence type="predicted"/>
<feature type="compositionally biased region" description="Low complexity" evidence="1">
    <location>
        <begin position="32"/>
        <end position="45"/>
    </location>
</feature>
<dbReference type="NCBIfam" id="NF041941">
    <property type="entry name" value="lipo_FMN_PplA"/>
    <property type="match status" value="1"/>
</dbReference>
<dbReference type="SMART" id="SM00900">
    <property type="entry name" value="FMN_bind"/>
    <property type="match status" value="2"/>
</dbReference>
<accession>R2VMP1</accession>
<evidence type="ECO:0000256" key="1">
    <source>
        <dbReference type="SAM" id="MobiDB-lite"/>
    </source>
</evidence>
<dbReference type="InterPro" id="IPR007329">
    <property type="entry name" value="FMN-bd"/>
</dbReference>
<dbReference type="EMBL" id="ASWH01000002">
    <property type="protein sequence ID" value="EOW79222.1"/>
    <property type="molecule type" value="Genomic_DNA"/>
</dbReference>
<protein>
    <submittedName>
        <fullName evidence="4">FMN-binding protein</fullName>
    </submittedName>
</protein>
<dbReference type="AlphaFoldDB" id="R2VMP1"/>
<dbReference type="InterPro" id="IPR049652">
    <property type="entry name" value="PplA-like"/>
</dbReference>
<feature type="domain" description="FMN-binding" evidence="3">
    <location>
        <begin position="71"/>
        <end position="162"/>
    </location>
</feature>
<dbReference type="GO" id="GO:0010181">
    <property type="term" value="F:FMN binding"/>
    <property type="evidence" value="ECO:0007669"/>
    <property type="project" value="InterPro"/>
</dbReference>
<keyword evidence="2" id="KW-0732">Signal</keyword>
<gene>
    <name evidence="5" type="ORF">I592_03360</name>
    <name evidence="4" type="ORF">UKC_00087</name>
</gene>
<evidence type="ECO:0000313" key="7">
    <source>
        <dbReference type="Proteomes" id="UP000014160"/>
    </source>
</evidence>
<evidence type="ECO:0000313" key="6">
    <source>
        <dbReference type="Proteomes" id="UP000013750"/>
    </source>
</evidence>
<feature type="domain" description="FMN-binding" evidence="3">
    <location>
        <begin position="193"/>
        <end position="284"/>
    </location>
</feature>
<dbReference type="Proteomes" id="UP000014160">
    <property type="component" value="Unassembled WGS sequence"/>
</dbReference>
<name>R2VMP1_9ENTE</name>
<reference evidence="4 6" key="1">
    <citation type="submission" date="2013-02" db="EMBL/GenBank/DDBJ databases">
        <title>The Genome Sequence of Enterococcus gilvus ATCC BAA-350.</title>
        <authorList>
            <consortium name="The Broad Institute Genome Sequencing Platform"/>
            <consortium name="The Broad Institute Genome Sequencing Center for Infectious Disease"/>
            <person name="Earl A.M."/>
            <person name="Gilmore M.S."/>
            <person name="Lebreton F."/>
            <person name="Walker B."/>
            <person name="Young S.K."/>
            <person name="Zeng Q."/>
            <person name="Gargeya S."/>
            <person name="Fitzgerald M."/>
            <person name="Haas B."/>
            <person name="Abouelleil A."/>
            <person name="Alvarado L."/>
            <person name="Arachchi H.M."/>
            <person name="Berlin A.M."/>
            <person name="Chapman S.B."/>
            <person name="Dewar J."/>
            <person name="Goldberg J."/>
            <person name="Griggs A."/>
            <person name="Gujja S."/>
            <person name="Hansen M."/>
            <person name="Howarth C."/>
            <person name="Imamovic A."/>
            <person name="Larimer J."/>
            <person name="McCowan C."/>
            <person name="Murphy C."/>
            <person name="Neiman D."/>
            <person name="Pearson M."/>
            <person name="Priest M."/>
            <person name="Roberts A."/>
            <person name="Saif S."/>
            <person name="Shea T."/>
            <person name="Sisk P."/>
            <person name="Sykes S."/>
            <person name="Wortman J."/>
            <person name="Nusbaum C."/>
            <person name="Birren B."/>
        </authorList>
    </citation>
    <scope>NUCLEOTIDE SEQUENCE [LARGE SCALE GENOMIC DNA]</scope>
    <source>
        <strain evidence="4 6">ATCC BAA-350</strain>
    </source>
</reference>
<dbReference type="Gene3D" id="3.90.1010.20">
    <property type="match status" value="2"/>
</dbReference>
<dbReference type="GO" id="GO:0016020">
    <property type="term" value="C:membrane"/>
    <property type="evidence" value="ECO:0007669"/>
    <property type="project" value="InterPro"/>
</dbReference>
<feature type="chain" id="PRO_5039482687" evidence="2">
    <location>
        <begin position="22"/>
        <end position="301"/>
    </location>
</feature>